<dbReference type="PROSITE" id="PS01359">
    <property type="entry name" value="ZF_PHD_1"/>
    <property type="match status" value="1"/>
</dbReference>
<comment type="subcellular location">
    <subcellularLocation>
        <location evidence="2">Membrane</location>
        <topology evidence="2">Single-pass membrane protein</topology>
    </subcellularLocation>
</comment>
<dbReference type="Pfam" id="PF13639">
    <property type="entry name" value="zf-RING_2"/>
    <property type="match status" value="1"/>
</dbReference>
<dbReference type="SUPFAM" id="SSF82199">
    <property type="entry name" value="SET domain"/>
    <property type="match status" value="1"/>
</dbReference>
<dbReference type="InterPro" id="IPR019786">
    <property type="entry name" value="Zinc_finger_PHD-type_CS"/>
</dbReference>
<dbReference type="Pfam" id="PF00855">
    <property type="entry name" value="PWWP"/>
    <property type="match status" value="1"/>
</dbReference>
<dbReference type="InterPro" id="IPR025287">
    <property type="entry name" value="WAK_GUB"/>
</dbReference>
<evidence type="ECO:0000313" key="23">
    <source>
        <dbReference type="EMBL" id="KAF9687915.1"/>
    </source>
</evidence>
<keyword evidence="10" id="KW-0833">Ubl conjugation pathway</keyword>
<organism evidence="23 24">
    <name type="scientific">Salix dunnii</name>
    <dbReference type="NCBI Taxonomy" id="1413687"/>
    <lineage>
        <taxon>Eukaryota</taxon>
        <taxon>Viridiplantae</taxon>
        <taxon>Streptophyta</taxon>
        <taxon>Embryophyta</taxon>
        <taxon>Tracheophyta</taxon>
        <taxon>Spermatophyta</taxon>
        <taxon>Magnoliopsida</taxon>
        <taxon>eudicotyledons</taxon>
        <taxon>Gunneridae</taxon>
        <taxon>Pentapetalae</taxon>
        <taxon>rosids</taxon>
        <taxon>fabids</taxon>
        <taxon>Malpighiales</taxon>
        <taxon>Salicaceae</taxon>
        <taxon>Saliceae</taxon>
        <taxon>Salix</taxon>
    </lineage>
</organism>
<dbReference type="InterPro" id="IPR001965">
    <property type="entry name" value="Znf_PHD"/>
</dbReference>
<dbReference type="PROSITE" id="PS51566">
    <property type="entry name" value="SAM_MT43_TRX_MLL"/>
    <property type="match status" value="1"/>
</dbReference>
<evidence type="ECO:0000256" key="7">
    <source>
        <dbReference type="ARBA" id="ARBA00022723"/>
    </source>
</evidence>
<feature type="domain" description="SET" evidence="21">
    <location>
        <begin position="859"/>
        <end position="1005"/>
    </location>
</feature>
<dbReference type="Proteomes" id="UP000657918">
    <property type="component" value="Unassembled WGS sequence"/>
</dbReference>
<evidence type="ECO:0000256" key="8">
    <source>
        <dbReference type="ARBA" id="ARBA00022729"/>
    </source>
</evidence>
<dbReference type="GO" id="GO:0030247">
    <property type="term" value="F:polysaccharide binding"/>
    <property type="evidence" value="ECO:0007669"/>
    <property type="project" value="InterPro"/>
</dbReference>
<keyword evidence="12" id="KW-0156">Chromatin regulator</keyword>
<keyword evidence="24" id="KW-1185">Reference proteome</keyword>
<evidence type="ECO:0000256" key="12">
    <source>
        <dbReference type="ARBA" id="ARBA00022853"/>
    </source>
</evidence>
<accession>A0A835TH78</accession>
<comment type="pathway">
    <text evidence="3">Protein modification; protein ubiquitination.</text>
</comment>
<reference evidence="23 24" key="1">
    <citation type="submission" date="2020-10" db="EMBL/GenBank/DDBJ databases">
        <title>Plant Genome Project.</title>
        <authorList>
            <person name="Zhang R.-G."/>
        </authorList>
    </citation>
    <scope>NUCLEOTIDE SEQUENCE [LARGE SCALE GENOMIC DNA]</scope>
    <source>
        <strain evidence="23">FAFU-HL-1</strain>
        <tissue evidence="23">Leaf</tissue>
    </source>
</reference>
<feature type="domain" description="PHD-type" evidence="19">
    <location>
        <begin position="446"/>
        <end position="502"/>
    </location>
</feature>
<evidence type="ECO:0000256" key="15">
    <source>
        <dbReference type="ARBA" id="ARBA00024209"/>
    </source>
</evidence>
<comment type="catalytic activity">
    <reaction evidence="1">
        <text>S-ubiquitinyl-[E2 ubiquitin-conjugating enzyme]-L-cysteine + [acceptor protein]-L-lysine = [E2 ubiquitin-conjugating enzyme]-L-cysteine + N(6)-ubiquitinyl-[acceptor protein]-L-lysine.</text>
        <dbReference type="EC" id="2.3.2.27"/>
    </reaction>
</comment>
<comment type="caution">
    <text evidence="23">The sequence shown here is derived from an EMBL/GenBank/DDBJ whole genome shotgun (WGS) entry which is preliminary data.</text>
</comment>
<proteinExistence type="inferred from homology"/>
<keyword evidence="11" id="KW-0862">Zinc</keyword>
<evidence type="ECO:0000313" key="24">
    <source>
        <dbReference type="Proteomes" id="UP000657918"/>
    </source>
</evidence>
<dbReference type="SMART" id="SM00317">
    <property type="entry name" value="SET"/>
    <property type="match status" value="1"/>
</dbReference>
<evidence type="ECO:0000259" key="20">
    <source>
        <dbReference type="PROSITE" id="PS50089"/>
    </source>
</evidence>
<dbReference type="GO" id="GO:0016020">
    <property type="term" value="C:membrane"/>
    <property type="evidence" value="ECO:0007669"/>
    <property type="project" value="UniProtKB-SubCell"/>
</dbReference>
<dbReference type="SUPFAM" id="SSF57903">
    <property type="entry name" value="FYVE/PHD zinc finger"/>
    <property type="match status" value="2"/>
</dbReference>
<dbReference type="GO" id="GO:0006325">
    <property type="term" value="P:chromatin organization"/>
    <property type="evidence" value="ECO:0007669"/>
    <property type="project" value="UniProtKB-KW"/>
</dbReference>
<dbReference type="SMART" id="SM00184">
    <property type="entry name" value="RING"/>
    <property type="match status" value="2"/>
</dbReference>
<evidence type="ECO:0000256" key="11">
    <source>
        <dbReference type="ARBA" id="ARBA00022833"/>
    </source>
</evidence>
<dbReference type="OrthoDB" id="308383at2759"/>
<dbReference type="InterPro" id="IPR042011">
    <property type="entry name" value="ATX3/4/5_PHD"/>
</dbReference>
<dbReference type="CDD" id="cd15495">
    <property type="entry name" value="PHD_ATX3_4_5_like"/>
    <property type="match status" value="1"/>
</dbReference>
<dbReference type="EMBL" id="JADGMS010000002">
    <property type="protein sequence ID" value="KAF9687915.1"/>
    <property type="molecule type" value="Genomic_DNA"/>
</dbReference>
<gene>
    <name evidence="23" type="ORF">SADUNF_Sadunf02G0142800</name>
</gene>
<keyword evidence="5" id="KW-0808">Transferase</keyword>
<keyword evidence="6 18" id="KW-0812">Transmembrane</keyword>
<feature type="region of interest" description="Disordered" evidence="17">
    <location>
        <begin position="76"/>
        <end position="102"/>
    </location>
</feature>
<keyword evidence="14 18" id="KW-0472">Membrane</keyword>
<dbReference type="CDD" id="cd16461">
    <property type="entry name" value="RING-H2_EL5-like"/>
    <property type="match status" value="1"/>
</dbReference>
<keyword evidence="13 18" id="KW-1133">Transmembrane helix</keyword>
<dbReference type="GO" id="GO:0008270">
    <property type="term" value="F:zinc ion binding"/>
    <property type="evidence" value="ECO:0007669"/>
    <property type="project" value="UniProtKB-KW"/>
</dbReference>
<feature type="domain" description="RING-type" evidence="20">
    <location>
        <begin position="1504"/>
        <end position="1546"/>
    </location>
</feature>
<dbReference type="Gene3D" id="3.10.390.10">
    <property type="entry name" value="SAND domain-like"/>
    <property type="match status" value="1"/>
</dbReference>
<dbReference type="InterPro" id="IPR010919">
    <property type="entry name" value="SAND-like_dom_sf"/>
</dbReference>
<dbReference type="SUPFAM" id="SSF63748">
    <property type="entry name" value="Tudor/PWWP/MBT"/>
    <property type="match status" value="1"/>
</dbReference>
<dbReference type="PANTHER" id="PTHR46279">
    <property type="entry name" value="RING/U-BOX SUPERFAMILY PROTEIN"/>
    <property type="match status" value="1"/>
</dbReference>
<dbReference type="Gene3D" id="2.30.30.140">
    <property type="match status" value="1"/>
</dbReference>
<dbReference type="PROSITE" id="PS50280">
    <property type="entry name" value="SET"/>
    <property type="match status" value="1"/>
</dbReference>
<dbReference type="PROSITE" id="PS50089">
    <property type="entry name" value="ZF_RING_2"/>
    <property type="match status" value="1"/>
</dbReference>
<evidence type="ECO:0000256" key="5">
    <source>
        <dbReference type="ARBA" id="ARBA00022679"/>
    </source>
</evidence>
<evidence type="ECO:0000256" key="14">
    <source>
        <dbReference type="ARBA" id="ARBA00023136"/>
    </source>
</evidence>
<dbReference type="Pfam" id="PF00628">
    <property type="entry name" value="PHD"/>
    <property type="match status" value="1"/>
</dbReference>
<dbReference type="PANTHER" id="PTHR46279:SF2">
    <property type="entry name" value="RING-H2 FINGER PROTEIN ATL21A-RELATED"/>
    <property type="match status" value="1"/>
</dbReference>
<dbReference type="InterPro" id="IPR013083">
    <property type="entry name" value="Znf_RING/FYVE/PHD"/>
</dbReference>
<evidence type="ECO:0000256" key="3">
    <source>
        <dbReference type="ARBA" id="ARBA00004906"/>
    </source>
</evidence>
<dbReference type="InterPro" id="IPR025780">
    <property type="entry name" value="Hist-Lys_N-MeTrfase_ATX"/>
</dbReference>
<evidence type="ECO:0000256" key="16">
    <source>
        <dbReference type="PROSITE-ProRule" id="PRU00175"/>
    </source>
</evidence>
<dbReference type="EC" id="2.3.2.27" evidence="4"/>
<evidence type="ECO:0000256" key="18">
    <source>
        <dbReference type="SAM" id="Phobius"/>
    </source>
</evidence>
<dbReference type="SMART" id="SM00293">
    <property type="entry name" value="PWWP"/>
    <property type="match status" value="1"/>
</dbReference>
<evidence type="ECO:0000256" key="13">
    <source>
        <dbReference type="ARBA" id="ARBA00022989"/>
    </source>
</evidence>
<dbReference type="CDD" id="cd15517">
    <property type="entry name" value="PHD_TCF19_like"/>
    <property type="match status" value="1"/>
</dbReference>
<evidence type="ECO:0000256" key="4">
    <source>
        <dbReference type="ARBA" id="ARBA00012483"/>
    </source>
</evidence>
<dbReference type="InterPro" id="IPR046948">
    <property type="entry name" value="ATL20-22-like"/>
</dbReference>
<dbReference type="InterPro" id="IPR001214">
    <property type="entry name" value="SET_dom"/>
</dbReference>
<feature type="transmembrane region" description="Helical" evidence="18">
    <location>
        <begin position="1421"/>
        <end position="1447"/>
    </location>
</feature>
<dbReference type="InterPro" id="IPR001841">
    <property type="entry name" value="Znf_RING"/>
</dbReference>
<dbReference type="Gene3D" id="2.170.270.10">
    <property type="entry name" value="SET domain"/>
    <property type="match status" value="2"/>
</dbReference>
<evidence type="ECO:0000259" key="22">
    <source>
        <dbReference type="PROSITE" id="PS50812"/>
    </source>
</evidence>
<dbReference type="SUPFAM" id="SSF57850">
    <property type="entry name" value="RING/U-box"/>
    <property type="match status" value="1"/>
</dbReference>
<name>A0A835TH78_9ROSI</name>
<dbReference type="Gene3D" id="3.30.40.10">
    <property type="entry name" value="Zinc/RING finger domain, C3HC4 (zinc finger)"/>
    <property type="match status" value="3"/>
</dbReference>
<evidence type="ECO:0000259" key="21">
    <source>
        <dbReference type="PROSITE" id="PS50280"/>
    </source>
</evidence>
<dbReference type="Pfam" id="PF13831">
    <property type="entry name" value="PHD_2"/>
    <property type="match status" value="1"/>
</dbReference>
<dbReference type="InterPro" id="IPR046341">
    <property type="entry name" value="SET_dom_sf"/>
</dbReference>
<dbReference type="Pfam" id="PF13947">
    <property type="entry name" value="GUB_WAK_bind"/>
    <property type="match status" value="1"/>
</dbReference>
<keyword evidence="9 16" id="KW-0863">Zinc-finger</keyword>
<evidence type="ECO:0000256" key="17">
    <source>
        <dbReference type="SAM" id="MobiDB-lite"/>
    </source>
</evidence>
<dbReference type="Pfam" id="PF13832">
    <property type="entry name" value="zf-HC5HC2H_2"/>
    <property type="match status" value="1"/>
</dbReference>
<keyword evidence="8" id="KW-0732">Signal</keyword>
<feature type="domain" description="PHD-type" evidence="19">
    <location>
        <begin position="629"/>
        <end position="680"/>
    </location>
</feature>
<dbReference type="CDD" id="cd20143">
    <property type="entry name" value="PWWP_AtATX3-like"/>
    <property type="match status" value="1"/>
</dbReference>
<dbReference type="InterPro" id="IPR019787">
    <property type="entry name" value="Znf_PHD-finger"/>
</dbReference>
<dbReference type="InterPro" id="IPR000313">
    <property type="entry name" value="PWWP_dom"/>
</dbReference>
<sequence length="1559" mass="175955">MIIKKFMKGEMRRCKMREGACNEFDEEGNFEYELIPKKRKLNGYNSNSTGAYSELDDFSRGSYTYRSKESYWANEVQSNSKKRLKNQSSVSSRKSISRSSRGRVQMLPSRFNDSVVDIWKSEECGIDDTDMGIEDDEFEDGKDFYNDKYRYTSKFGSVSSNSLPFYAAEGNREAGQLGCNGFQYRNCNVAEFLSSGNLLVEDGELVPRYRYTGLDKLRRERAHKKDIYKPEDFALGDIVWAKCGKRYPWWPAIVIDPILQAPDAVLSCCVPGSICIMFYGYSKNGTQRDYAWVKQGMVFPFAEFMERFQVQSQMFKCKLSDFQVALEEAILAESGFQGMDSSCAEIAYPGAYPTRLQEASCASQDQDFCNQQQAIFFSLFFLTFLPDSTIRISSCELIVQDACYKDMKICDGCNLILPCKIVKKRKRSTFQTELLCKHCAKLRKSKQYCGICKKTWHHSDGGNWVCCDGCNVWVHAECDNISSKLFKDMEDIDYYCPDCKVKFKFVQPNLKRRKPPVKSIINSGQAVPLDKVTVICNGMEGTYIPKLHLIECRCSSCGSRKQGPSEWEKHTGCRSKKWKHSVKIKDTMLPLAQWIAEYNACEDPLKLDEQKLLAFVQEKHEPIYAKWTSERCAVCRWVEDWDDNKIIICNRCQIAVHQECYGAITVQDFASWVCRACETPEAMKECCLCPVKGMFSSLPSDFEKLWVHIICAWFQPEVGFLNHEKMEPATGIIRIPSASFIKLNCTEKSGMQVTEKLIYCAVHRKPNPDSVVVVRTPSGIFSGRSFLQNRNGCLRGSRLVSSKRVELPEPATRESNEFELVSAAKCRAFKRTNYKETDDSTVFSSFKERLFHLQKTENRRVCFGKSGIHGWGLFARRNIQEGEMVFHLSAWPVGCVLLKHPLFCLAGISVIAFVIEYRGEQVRRSVADLREARYCLEGKDCYLFKISDEVVIDATNKGNIARLINHSCMPNCYARILSVGDVENRIVLIAKTNVSAGDELTYDYLFDPDERDDLKVPCLCFEIKDDRIQVYASKKIRQLTFLFCTSTEKGTTQTLEARHIEQFPCEGFRNGSWNYELIGSYTINKSVGAASGGIFDLIHIKDHAMADLNNLISSPNSSVTSHMTNNSYNLADPVAYFGNERVMVALQSSLPFHTCSPNIGMVWVMVGNGVCNLKSQAGQPSDLQMQPKVIITFKSVAIRTKLQENLAADCSISECSIHDVPVRFPFRLEGQQPRNCSYPGFDLSCNNQSLTVLKLPHSGDFLVRDINYLTQKIQLYDSDNCLAKRLLQLNLSGSPFRGFFHQNYTFLSCPTQLVKSRFTTINCLSNSTISVLATSSMNPEKVMPSSCDVISTLTIPVSWPVQYNEGFSYDLSEDLLLTWFSPDCKKCETQGSMCGFYGNANQEIGCSYDSKKGKFASNLRVFGILILSIGIPVLVCASGVAISAYLIPLNSRAASATQRNTTVAAASLQPTVLVIGLDESTIESFDKLVLGESKRLPGPNGSTCAICLSEYNTKETLRIIPECKHCFHADCVDEWLRMNGTCPVCRKSPSPAHVRSSNI</sequence>
<dbReference type="PROSITE" id="PS50016">
    <property type="entry name" value="ZF_PHD_2"/>
    <property type="match status" value="2"/>
</dbReference>
<evidence type="ECO:0000256" key="1">
    <source>
        <dbReference type="ARBA" id="ARBA00000900"/>
    </source>
</evidence>
<dbReference type="InterPro" id="IPR011011">
    <property type="entry name" value="Znf_FYVE_PHD"/>
</dbReference>
<dbReference type="CDD" id="cd10518">
    <property type="entry name" value="SET_SETD1-like"/>
    <property type="match status" value="1"/>
</dbReference>
<dbReference type="PROSITE" id="PS50812">
    <property type="entry name" value="PWWP"/>
    <property type="match status" value="1"/>
</dbReference>
<dbReference type="GO" id="GO:0061630">
    <property type="term" value="F:ubiquitin protein ligase activity"/>
    <property type="evidence" value="ECO:0007669"/>
    <property type="project" value="UniProtKB-EC"/>
</dbReference>
<evidence type="ECO:0000256" key="9">
    <source>
        <dbReference type="ARBA" id="ARBA00022771"/>
    </source>
</evidence>
<keyword evidence="7" id="KW-0479">Metal-binding</keyword>
<dbReference type="GO" id="GO:0048188">
    <property type="term" value="C:Set1C/COMPASS complex"/>
    <property type="evidence" value="ECO:0007669"/>
    <property type="project" value="UniProtKB-ARBA"/>
</dbReference>
<comment type="similarity">
    <text evidence="15">Belongs to the RING-type zinc finger family. ATL subfamily.</text>
</comment>
<evidence type="ECO:0000259" key="19">
    <source>
        <dbReference type="PROSITE" id="PS50016"/>
    </source>
</evidence>
<feature type="compositionally biased region" description="Low complexity" evidence="17">
    <location>
        <begin position="88"/>
        <end position="102"/>
    </location>
</feature>
<dbReference type="Pfam" id="PF00856">
    <property type="entry name" value="SET"/>
    <property type="match status" value="1"/>
</dbReference>
<evidence type="ECO:0000256" key="10">
    <source>
        <dbReference type="ARBA" id="ARBA00022786"/>
    </source>
</evidence>
<dbReference type="SMART" id="SM00249">
    <property type="entry name" value="PHD"/>
    <property type="match status" value="2"/>
</dbReference>
<feature type="domain" description="PWWP" evidence="22">
    <location>
        <begin position="235"/>
        <end position="304"/>
    </location>
</feature>
<protein>
    <recommendedName>
        <fullName evidence="4">RING-type E3 ubiquitin transferase</fullName>
        <ecNumber evidence="4">2.3.2.27</ecNumber>
    </recommendedName>
</protein>
<evidence type="ECO:0000256" key="2">
    <source>
        <dbReference type="ARBA" id="ARBA00004167"/>
    </source>
</evidence>
<evidence type="ECO:0000256" key="6">
    <source>
        <dbReference type="ARBA" id="ARBA00022692"/>
    </source>
</evidence>